<dbReference type="PANTHER" id="PTHR33221:SF4">
    <property type="entry name" value="HTH-TYPE TRANSCRIPTIONAL REPRESSOR NSRR"/>
    <property type="match status" value="1"/>
</dbReference>
<dbReference type="InterPro" id="IPR036390">
    <property type="entry name" value="WH_DNA-bd_sf"/>
</dbReference>
<reference evidence="4" key="1">
    <citation type="journal article" date="2019" name="Int. J. Syst. Evol. Microbiol.">
        <title>The Global Catalogue of Microorganisms (GCM) 10K type strain sequencing project: providing services to taxonomists for standard genome sequencing and annotation.</title>
        <authorList>
            <consortium name="The Broad Institute Genomics Platform"/>
            <consortium name="The Broad Institute Genome Sequencing Center for Infectious Disease"/>
            <person name="Wu L."/>
            <person name="Ma J."/>
        </authorList>
    </citation>
    <scope>NUCLEOTIDE SEQUENCE [LARGE SCALE GENOMIC DNA]</scope>
    <source>
        <strain evidence="4">JCM 17906</strain>
    </source>
</reference>
<dbReference type="PANTHER" id="PTHR33221">
    <property type="entry name" value="WINGED HELIX-TURN-HELIX TRANSCRIPTIONAL REGULATOR, RRF2 FAMILY"/>
    <property type="match status" value="1"/>
</dbReference>
<dbReference type="NCBIfam" id="TIGR00738">
    <property type="entry name" value="rrf2_super"/>
    <property type="match status" value="1"/>
</dbReference>
<dbReference type="PROSITE" id="PS51197">
    <property type="entry name" value="HTH_RRF2_2"/>
    <property type="match status" value="1"/>
</dbReference>
<evidence type="ECO:0000313" key="4">
    <source>
        <dbReference type="Proteomes" id="UP001501598"/>
    </source>
</evidence>
<dbReference type="SUPFAM" id="SSF46785">
    <property type="entry name" value="Winged helix' DNA-binding domain"/>
    <property type="match status" value="1"/>
</dbReference>
<comment type="caution">
    <text evidence="3">The sequence shown here is derived from an EMBL/GenBank/DDBJ whole genome shotgun (WGS) entry which is preliminary data.</text>
</comment>
<dbReference type="EMBL" id="BAABGT010000031">
    <property type="protein sequence ID" value="GAA4545451.1"/>
    <property type="molecule type" value="Genomic_DNA"/>
</dbReference>
<evidence type="ECO:0000256" key="1">
    <source>
        <dbReference type="ARBA" id="ARBA00023125"/>
    </source>
</evidence>
<name>A0ABP8RSE0_9PSEU</name>
<protein>
    <submittedName>
        <fullName evidence="3">Nitric oxide-sensing transcriptional repressor NsrR</fullName>
    </submittedName>
</protein>
<evidence type="ECO:0000256" key="2">
    <source>
        <dbReference type="ARBA" id="ARBA00034078"/>
    </source>
</evidence>
<gene>
    <name evidence="3" type="primary">nsrR</name>
    <name evidence="3" type="ORF">GCM10023175_25290</name>
</gene>
<accession>A0ABP8RSE0</accession>
<organism evidence="3 4">
    <name type="scientific">Pseudonocardia xishanensis</name>
    <dbReference type="NCBI Taxonomy" id="630995"/>
    <lineage>
        <taxon>Bacteria</taxon>
        <taxon>Bacillati</taxon>
        <taxon>Actinomycetota</taxon>
        <taxon>Actinomycetes</taxon>
        <taxon>Pseudonocardiales</taxon>
        <taxon>Pseudonocardiaceae</taxon>
        <taxon>Pseudonocardia</taxon>
    </lineage>
</organism>
<dbReference type="Pfam" id="PF02082">
    <property type="entry name" value="Rrf2"/>
    <property type="match status" value="1"/>
</dbReference>
<evidence type="ECO:0000313" key="3">
    <source>
        <dbReference type="EMBL" id="GAA4545451.1"/>
    </source>
</evidence>
<comment type="cofactor">
    <cofactor evidence="2">
        <name>[2Fe-2S] cluster</name>
        <dbReference type="ChEBI" id="CHEBI:190135"/>
    </cofactor>
</comment>
<sequence length="143" mass="15192">MRLAMSSDLALRILMRLAVAGPEEELTTRQVADSVAVTYSHAVKVVARLQKLGVVDARRGRGGGLSLSEAGRASSLGALARELEGVGDVVGCEDDPPCPLRSACSLRGLLREAQENFFRTLDPVTVGDLVQEPILRLLGPRSA</sequence>
<dbReference type="Proteomes" id="UP001501598">
    <property type="component" value="Unassembled WGS sequence"/>
</dbReference>
<dbReference type="InterPro" id="IPR036388">
    <property type="entry name" value="WH-like_DNA-bd_sf"/>
</dbReference>
<keyword evidence="4" id="KW-1185">Reference proteome</keyword>
<dbReference type="InterPro" id="IPR000944">
    <property type="entry name" value="Tscrpt_reg_Rrf2"/>
</dbReference>
<keyword evidence="1" id="KW-0238">DNA-binding</keyword>
<dbReference type="Gene3D" id="1.10.10.10">
    <property type="entry name" value="Winged helix-like DNA-binding domain superfamily/Winged helix DNA-binding domain"/>
    <property type="match status" value="1"/>
</dbReference>
<proteinExistence type="predicted"/>